<proteinExistence type="inferred from homology"/>
<accession>A0A0R1QUT4</accession>
<dbReference type="Proteomes" id="UP000051835">
    <property type="component" value="Unassembled WGS sequence"/>
</dbReference>
<protein>
    <submittedName>
        <fullName evidence="9">Sugar ABC transporterpermease</fullName>
    </submittedName>
</protein>
<feature type="transmembrane region" description="Helical" evidence="7">
    <location>
        <begin position="12"/>
        <end position="34"/>
    </location>
</feature>
<dbReference type="CDD" id="cd06261">
    <property type="entry name" value="TM_PBP2"/>
    <property type="match status" value="1"/>
</dbReference>
<feature type="transmembrane region" description="Helical" evidence="7">
    <location>
        <begin position="264"/>
        <end position="287"/>
    </location>
</feature>
<evidence type="ECO:0000256" key="3">
    <source>
        <dbReference type="ARBA" id="ARBA00022475"/>
    </source>
</evidence>
<evidence type="ECO:0000259" key="8">
    <source>
        <dbReference type="PROSITE" id="PS50928"/>
    </source>
</evidence>
<dbReference type="GO" id="GO:0055085">
    <property type="term" value="P:transmembrane transport"/>
    <property type="evidence" value="ECO:0007669"/>
    <property type="project" value="InterPro"/>
</dbReference>
<keyword evidence="3" id="KW-1003">Cell membrane</keyword>
<evidence type="ECO:0000256" key="7">
    <source>
        <dbReference type="RuleBase" id="RU363032"/>
    </source>
</evidence>
<comment type="subcellular location">
    <subcellularLocation>
        <location evidence="1 7">Cell membrane</location>
        <topology evidence="1 7">Multi-pass membrane protein</topology>
    </subcellularLocation>
</comment>
<keyword evidence="4 7" id="KW-0812">Transmembrane</keyword>
<sequence>MLNPKPSLKTTLHALAYLAPLLIITVLFTVWPLLSAVRLSLATRSNFYTGRVTAYGWANFGALWHDPDFHRAVQHTLLFTLGVVPASVLLALGVALLLNRLPHCARFFQTLYFLPFVTSTVAVSLVWGWLFQADHGVVNGLIHTNIDWLNDPHYSLLALILLCLWQSLGFNILLFLAGLNHIDDRYLLVAQLNGATAWQRFWHVTWPLLTPTVILITVNALITNFKVFDQVYALFHGSAGPANADLTLTYYLYQKFYIENQTGLAAASGLVLFGLVLLITGLAGTYFHHWTRWLRKDAR</sequence>
<reference evidence="9 10" key="1">
    <citation type="journal article" date="2015" name="Genome Announc.">
        <title>Expanding the biotechnology potential of lactobacilli through comparative genomics of 213 strains and associated genera.</title>
        <authorList>
            <person name="Sun Z."/>
            <person name="Harris H.M."/>
            <person name="McCann A."/>
            <person name="Guo C."/>
            <person name="Argimon S."/>
            <person name="Zhang W."/>
            <person name="Yang X."/>
            <person name="Jeffery I.B."/>
            <person name="Cooney J.C."/>
            <person name="Kagawa T.F."/>
            <person name="Liu W."/>
            <person name="Song Y."/>
            <person name="Salvetti E."/>
            <person name="Wrobel A."/>
            <person name="Rasinkangas P."/>
            <person name="Parkhill J."/>
            <person name="Rea M.C."/>
            <person name="O'Sullivan O."/>
            <person name="Ritari J."/>
            <person name="Douillard F.P."/>
            <person name="Paul Ross R."/>
            <person name="Yang R."/>
            <person name="Briner A.E."/>
            <person name="Felis G.E."/>
            <person name="de Vos W.M."/>
            <person name="Barrangou R."/>
            <person name="Klaenhammer T.R."/>
            <person name="Caufield P.W."/>
            <person name="Cui Y."/>
            <person name="Zhang H."/>
            <person name="O'Toole P.W."/>
        </authorList>
    </citation>
    <scope>NUCLEOTIDE SEQUENCE [LARGE SCALE GENOMIC DNA]</scope>
    <source>
        <strain evidence="9 10">DSM 15429</strain>
    </source>
</reference>
<dbReference type="SUPFAM" id="SSF161098">
    <property type="entry name" value="MetI-like"/>
    <property type="match status" value="1"/>
</dbReference>
<keyword evidence="2 7" id="KW-0813">Transport</keyword>
<feature type="domain" description="ABC transmembrane type-1" evidence="8">
    <location>
        <begin position="73"/>
        <end position="283"/>
    </location>
</feature>
<dbReference type="AlphaFoldDB" id="A0A0R1QUT4"/>
<evidence type="ECO:0000256" key="1">
    <source>
        <dbReference type="ARBA" id="ARBA00004651"/>
    </source>
</evidence>
<gene>
    <name evidence="9" type="ORF">FD37_GL001422</name>
</gene>
<dbReference type="GO" id="GO:0005886">
    <property type="term" value="C:plasma membrane"/>
    <property type="evidence" value="ECO:0007669"/>
    <property type="project" value="UniProtKB-SubCell"/>
</dbReference>
<comment type="similarity">
    <text evidence="7">Belongs to the binding-protein-dependent transport system permease family.</text>
</comment>
<feature type="transmembrane region" description="Helical" evidence="7">
    <location>
        <begin position="77"/>
        <end position="98"/>
    </location>
</feature>
<feature type="transmembrane region" description="Helical" evidence="7">
    <location>
        <begin position="156"/>
        <end position="180"/>
    </location>
</feature>
<dbReference type="Pfam" id="PF00528">
    <property type="entry name" value="BPD_transp_1"/>
    <property type="match status" value="1"/>
</dbReference>
<evidence type="ECO:0000313" key="9">
    <source>
        <dbReference type="EMBL" id="KRL48295.1"/>
    </source>
</evidence>
<dbReference type="InterPro" id="IPR035906">
    <property type="entry name" value="MetI-like_sf"/>
</dbReference>
<organism evidence="9 10">
    <name type="scientific">Levilactobacillus spicheri DSM 15429</name>
    <dbReference type="NCBI Taxonomy" id="1423805"/>
    <lineage>
        <taxon>Bacteria</taxon>
        <taxon>Bacillati</taxon>
        <taxon>Bacillota</taxon>
        <taxon>Bacilli</taxon>
        <taxon>Lactobacillales</taxon>
        <taxon>Lactobacillaceae</taxon>
        <taxon>Levilactobacillus</taxon>
    </lineage>
</organism>
<dbReference type="PATRIC" id="fig|1423805.4.peg.1459"/>
<dbReference type="PANTHER" id="PTHR30193">
    <property type="entry name" value="ABC TRANSPORTER PERMEASE PROTEIN"/>
    <property type="match status" value="1"/>
</dbReference>
<dbReference type="InterPro" id="IPR051393">
    <property type="entry name" value="ABC_transporter_permease"/>
</dbReference>
<feature type="transmembrane region" description="Helical" evidence="7">
    <location>
        <begin position="110"/>
        <end position="130"/>
    </location>
</feature>
<dbReference type="RefSeq" id="WP_056964216.1">
    <property type="nucleotide sequence ID" value="NZ_AZFC01000016.1"/>
</dbReference>
<keyword evidence="5 7" id="KW-1133">Transmembrane helix</keyword>
<evidence type="ECO:0000256" key="6">
    <source>
        <dbReference type="ARBA" id="ARBA00023136"/>
    </source>
</evidence>
<dbReference type="EMBL" id="AZFC01000016">
    <property type="protein sequence ID" value="KRL48295.1"/>
    <property type="molecule type" value="Genomic_DNA"/>
</dbReference>
<dbReference type="InterPro" id="IPR000515">
    <property type="entry name" value="MetI-like"/>
</dbReference>
<dbReference type="PROSITE" id="PS50928">
    <property type="entry name" value="ABC_TM1"/>
    <property type="match status" value="1"/>
</dbReference>
<comment type="caution">
    <text evidence="9">The sequence shown here is derived from an EMBL/GenBank/DDBJ whole genome shotgun (WGS) entry which is preliminary data.</text>
</comment>
<evidence type="ECO:0000256" key="5">
    <source>
        <dbReference type="ARBA" id="ARBA00022989"/>
    </source>
</evidence>
<dbReference type="PANTHER" id="PTHR30193:SF37">
    <property type="entry name" value="INNER MEMBRANE ABC TRANSPORTER PERMEASE PROTEIN YCJO"/>
    <property type="match status" value="1"/>
</dbReference>
<evidence type="ECO:0000256" key="4">
    <source>
        <dbReference type="ARBA" id="ARBA00022692"/>
    </source>
</evidence>
<dbReference type="Gene3D" id="1.10.3720.10">
    <property type="entry name" value="MetI-like"/>
    <property type="match status" value="1"/>
</dbReference>
<feature type="transmembrane region" description="Helical" evidence="7">
    <location>
        <begin position="201"/>
        <end position="222"/>
    </location>
</feature>
<name>A0A0R1QUT4_9LACO</name>
<evidence type="ECO:0000256" key="2">
    <source>
        <dbReference type="ARBA" id="ARBA00022448"/>
    </source>
</evidence>
<evidence type="ECO:0000313" key="10">
    <source>
        <dbReference type="Proteomes" id="UP000051835"/>
    </source>
</evidence>
<keyword evidence="6 7" id="KW-0472">Membrane</keyword>